<evidence type="ECO:0000256" key="6">
    <source>
        <dbReference type="SAM" id="MobiDB-lite"/>
    </source>
</evidence>
<gene>
    <name evidence="8" type="ORF">CEPIT_LOCUS7715</name>
</gene>
<dbReference type="PANTHER" id="PTHR46133">
    <property type="entry name" value="BHLH TRANSCRIPTION FACTOR"/>
    <property type="match status" value="1"/>
</dbReference>
<feature type="coiled-coil region" evidence="5">
    <location>
        <begin position="118"/>
        <end position="180"/>
    </location>
</feature>
<keyword evidence="5" id="KW-0175">Coiled coil</keyword>
<dbReference type="SUPFAM" id="SSF47459">
    <property type="entry name" value="HLH, helix-loop-helix DNA-binding domain"/>
    <property type="match status" value="1"/>
</dbReference>
<dbReference type="PANTHER" id="PTHR46133:SF23">
    <property type="entry name" value="TRANSCRIPTION FACTOR ILR3-LIKE"/>
    <property type="match status" value="1"/>
</dbReference>
<dbReference type="InterPro" id="IPR044818">
    <property type="entry name" value="ILR3-like"/>
</dbReference>
<dbReference type="GO" id="GO:0006879">
    <property type="term" value="P:intracellular iron ion homeostasis"/>
    <property type="evidence" value="ECO:0007669"/>
    <property type="project" value="InterPro"/>
</dbReference>
<keyword evidence="9" id="KW-1185">Reference proteome</keyword>
<keyword evidence="3" id="KW-0804">Transcription</keyword>
<proteinExistence type="predicted"/>
<dbReference type="GO" id="GO:0046983">
    <property type="term" value="F:protein dimerization activity"/>
    <property type="evidence" value="ECO:0007669"/>
    <property type="project" value="InterPro"/>
</dbReference>
<keyword evidence="4" id="KW-0539">Nucleus</keyword>
<dbReference type="PROSITE" id="PS50888">
    <property type="entry name" value="BHLH"/>
    <property type="match status" value="1"/>
</dbReference>
<dbReference type="AlphaFoldDB" id="A0AAV0CNB9"/>
<accession>A0AAV0CNB9</accession>
<evidence type="ECO:0000256" key="1">
    <source>
        <dbReference type="ARBA" id="ARBA00004123"/>
    </source>
</evidence>
<evidence type="ECO:0000256" key="5">
    <source>
        <dbReference type="SAM" id="Coils"/>
    </source>
</evidence>
<comment type="subcellular location">
    <subcellularLocation>
        <location evidence="1">Nucleus</location>
    </subcellularLocation>
</comment>
<dbReference type="SMART" id="SM00353">
    <property type="entry name" value="HLH"/>
    <property type="match status" value="1"/>
</dbReference>
<feature type="domain" description="BHLH" evidence="7">
    <location>
        <begin position="77"/>
        <end position="128"/>
    </location>
</feature>
<evidence type="ECO:0000256" key="3">
    <source>
        <dbReference type="ARBA" id="ARBA00023163"/>
    </source>
</evidence>
<keyword evidence="2" id="KW-0805">Transcription regulation</keyword>
<dbReference type="CDD" id="cd11446">
    <property type="entry name" value="bHLH_AtILR3_like"/>
    <property type="match status" value="1"/>
</dbReference>
<evidence type="ECO:0000256" key="4">
    <source>
        <dbReference type="ARBA" id="ARBA00023242"/>
    </source>
</evidence>
<evidence type="ECO:0000256" key="2">
    <source>
        <dbReference type="ARBA" id="ARBA00023015"/>
    </source>
</evidence>
<name>A0AAV0CNB9_9ASTE</name>
<dbReference type="InterPro" id="IPR036638">
    <property type="entry name" value="HLH_DNA-bd_sf"/>
</dbReference>
<dbReference type="EMBL" id="CAMAPF010000036">
    <property type="protein sequence ID" value="CAH9081497.1"/>
    <property type="molecule type" value="Genomic_DNA"/>
</dbReference>
<evidence type="ECO:0000313" key="9">
    <source>
        <dbReference type="Proteomes" id="UP001152523"/>
    </source>
</evidence>
<dbReference type="Gene3D" id="4.10.280.10">
    <property type="entry name" value="Helix-loop-helix DNA-binding domain"/>
    <property type="match status" value="1"/>
</dbReference>
<reference evidence="8" key="1">
    <citation type="submission" date="2022-07" db="EMBL/GenBank/DDBJ databases">
        <authorList>
            <person name="Macas J."/>
            <person name="Novak P."/>
            <person name="Neumann P."/>
        </authorList>
    </citation>
    <scope>NUCLEOTIDE SEQUENCE</scope>
</reference>
<comment type="caution">
    <text evidence="8">The sequence shown here is derived from an EMBL/GenBank/DDBJ whole genome shotgun (WGS) entry which is preliminary data.</text>
</comment>
<evidence type="ECO:0000313" key="8">
    <source>
        <dbReference type="EMBL" id="CAH9081497.1"/>
    </source>
</evidence>
<organism evidence="8 9">
    <name type="scientific">Cuscuta epithymum</name>
    <dbReference type="NCBI Taxonomy" id="186058"/>
    <lineage>
        <taxon>Eukaryota</taxon>
        <taxon>Viridiplantae</taxon>
        <taxon>Streptophyta</taxon>
        <taxon>Embryophyta</taxon>
        <taxon>Tracheophyta</taxon>
        <taxon>Spermatophyta</taxon>
        <taxon>Magnoliopsida</taxon>
        <taxon>eudicotyledons</taxon>
        <taxon>Gunneridae</taxon>
        <taxon>Pentapetalae</taxon>
        <taxon>asterids</taxon>
        <taxon>lamiids</taxon>
        <taxon>Solanales</taxon>
        <taxon>Convolvulaceae</taxon>
        <taxon>Cuscuteae</taxon>
        <taxon>Cuscuta</taxon>
        <taxon>Cuscuta subgen. Cuscuta</taxon>
    </lineage>
</organism>
<dbReference type="Pfam" id="PF00010">
    <property type="entry name" value="HLH"/>
    <property type="match status" value="1"/>
</dbReference>
<sequence length="230" mass="25770">MDVPEGDGFNWLFDLSRLDDIPLSCGNNLFLDPPFQWPSNALSPPAPPSVGHDQSCSNFEGLKECNNKKRARSGACSGADSKSRKEKMRRDRLNDQFLELSSVLDPERPPKMDKSVILSDAVRVIHQLRDESQKLKESFENLQEQVIDLKAEKNELRDEKQKLKTERDKLEQQLKASSSHPGVLPYPLPTAHQMVGSKMVPFVAYPGIQMVHFVPSTHTSKGDPPLSPVA</sequence>
<dbReference type="GO" id="GO:0005634">
    <property type="term" value="C:nucleus"/>
    <property type="evidence" value="ECO:0007669"/>
    <property type="project" value="UniProtKB-SubCell"/>
</dbReference>
<evidence type="ECO:0000259" key="7">
    <source>
        <dbReference type="PROSITE" id="PS50888"/>
    </source>
</evidence>
<dbReference type="Proteomes" id="UP001152523">
    <property type="component" value="Unassembled WGS sequence"/>
</dbReference>
<feature type="region of interest" description="Disordered" evidence="6">
    <location>
        <begin position="70"/>
        <end position="92"/>
    </location>
</feature>
<protein>
    <recommendedName>
        <fullName evidence="7">BHLH domain-containing protein</fullName>
    </recommendedName>
</protein>
<dbReference type="InterPro" id="IPR011598">
    <property type="entry name" value="bHLH_dom"/>
</dbReference>
<dbReference type="GO" id="GO:0003700">
    <property type="term" value="F:DNA-binding transcription factor activity"/>
    <property type="evidence" value="ECO:0007669"/>
    <property type="project" value="InterPro"/>
</dbReference>